<keyword evidence="4" id="KW-0804">Transcription</keyword>
<feature type="domain" description="HTH lysR-type" evidence="5">
    <location>
        <begin position="1"/>
        <end position="59"/>
    </location>
</feature>
<dbReference type="GO" id="GO:0043565">
    <property type="term" value="F:sequence-specific DNA binding"/>
    <property type="evidence" value="ECO:0007669"/>
    <property type="project" value="TreeGrafter"/>
</dbReference>
<organism evidence="6 7">
    <name type="scientific">Nisaea acidiphila</name>
    <dbReference type="NCBI Taxonomy" id="1862145"/>
    <lineage>
        <taxon>Bacteria</taxon>
        <taxon>Pseudomonadati</taxon>
        <taxon>Pseudomonadota</taxon>
        <taxon>Alphaproteobacteria</taxon>
        <taxon>Rhodospirillales</taxon>
        <taxon>Thalassobaculaceae</taxon>
        <taxon>Nisaea</taxon>
    </lineage>
</organism>
<keyword evidence="3" id="KW-0238">DNA-binding</keyword>
<dbReference type="AlphaFoldDB" id="A0A9J7AR54"/>
<dbReference type="InterPro" id="IPR000847">
    <property type="entry name" value="LysR_HTH_N"/>
</dbReference>
<dbReference type="InterPro" id="IPR005119">
    <property type="entry name" value="LysR_subst-bd"/>
</dbReference>
<name>A0A9J7AR54_9PROT</name>
<dbReference type="FunFam" id="1.10.10.10:FF:000001">
    <property type="entry name" value="LysR family transcriptional regulator"/>
    <property type="match status" value="1"/>
</dbReference>
<evidence type="ECO:0000256" key="2">
    <source>
        <dbReference type="ARBA" id="ARBA00023015"/>
    </source>
</evidence>
<dbReference type="EMBL" id="CP102480">
    <property type="protein sequence ID" value="UUX49856.1"/>
    <property type="molecule type" value="Genomic_DNA"/>
</dbReference>
<dbReference type="SUPFAM" id="SSF53850">
    <property type="entry name" value="Periplasmic binding protein-like II"/>
    <property type="match status" value="1"/>
</dbReference>
<evidence type="ECO:0000259" key="5">
    <source>
        <dbReference type="PROSITE" id="PS50931"/>
    </source>
</evidence>
<dbReference type="Pfam" id="PF00126">
    <property type="entry name" value="HTH_1"/>
    <property type="match status" value="1"/>
</dbReference>
<sequence>MDRFRELQVFVKVAEEGGFAAAARALAMSPPAVTRAVSALEERLQSRLLVRTTRTVRLTESGRRLLDDGRSVLSALEEAENQARGARQVPRGHLRITAPALFGCYVVAPALGAFLQAHDEVTAETLFVDRVVNVIEEGLDVAVRIGELPDSSLSAIRVGSVCRVVAGAPAYFEAHGMPMHPSDLHAHRLINPLAFGRKVAWNFRDDGKDLLIEAPSRLSLNTNDAILELMRRGWGISRLLSYQVAPGVAQGALQTVLDAYRPPPVPVHVVHPEGRIASAKVRAFVDFMVEELRQNEILHMQG</sequence>
<protein>
    <submittedName>
        <fullName evidence="6">LysR substrate-binding domain-containing protein</fullName>
    </submittedName>
</protein>
<evidence type="ECO:0000256" key="3">
    <source>
        <dbReference type="ARBA" id="ARBA00023125"/>
    </source>
</evidence>
<dbReference type="SUPFAM" id="SSF46785">
    <property type="entry name" value="Winged helix' DNA-binding domain"/>
    <property type="match status" value="1"/>
</dbReference>
<gene>
    <name evidence="6" type="ORF">NUH88_21010</name>
</gene>
<dbReference type="InterPro" id="IPR058163">
    <property type="entry name" value="LysR-type_TF_proteobact-type"/>
</dbReference>
<dbReference type="Gene3D" id="3.40.190.290">
    <property type="match status" value="1"/>
</dbReference>
<dbReference type="GO" id="GO:0006351">
    <property type="term" value="P:DNA-templated transcription"/>
    <property type="evidence" value="ECO:0007669"/>
    <property type="project" value="TreeGrafter"/>
</dbReference>
<reference evidence="6" key="1">
    <citation type="submission" date="2022-08" db="EMBL/GenBank/DDBJ databases">
        <title>Nisaea acidiphila sp. nov., isolated from a marine algal debris and emended description of the genus Nisaea Urios et al. 2008.</title>
        <authorList>
            <person name="Kwon K."/>
        </authorList>
    </citation>
    <scope>NUCLEOTIDE SEQUENCE</scope>
    <source>
        <strain evidence="6">MEBiC11861</strain>
    </source>
</reference>
<evidence type="ECO:0000256" key="1">
    <source>
        <dbReference type="ARBA" id="ARBA00009437"/>
    </source>
</evidence>
<dbReference type="Pfam" id="PF03466">
    <property type="entry name" value="LysR_substrate"/>
    <property type="match status" value="1"/>
</dbReference>
<proteinExistence type="inferred from homology"/>
<dbReference type="RefSeq" id="WP_257768734.1">
    <property type="nucleotide sequence ID" value="NZ_CP102480.1"/>
</dbReference>
<keyword evidence="2" id="KW-0805">Transcription regulation</keyword>
<dbReference type="PANTHER" id="PTHR30537:SF5">
    <property type="entry name" value="HTH-TYPE TRANSCRIPTIONAL ACTIVATOR TTDR-RELATED"/>
    <property type="match status" value="1"/>
</dbReference>
<keyword evidence="7" id="KW-1185">Reference proteome</keyword>
<evidence type="ECO:0000313" key="6">
    <source>
        <dbReference type="EMBL" id="UUX49856.1"/>
    </source>
</evidence>
<dbReference type="GO" id="GO:0003700">
    <property type="term" value="F:DNA-binding transcription factor activity"/>
    <property type="evidence" value="ECO:0007669"/>
    <property type="project" value="InterPro"/>
</dbReference>
<dbReference type="PROSITE" id="PS50931">
    <property type="entry name" value="HTH_LYSR"/>
    <property type="match status" value="1"/>
</dbReference>
<evidence type="ECO:0000313" key="7">
    <source>
        <dbReference type="Proteomes" id="UP001060336"/>
    </source>
</evidence>
<dbReference type="PANTHER" id="PTHR30537">
    <property type="entry name" value="HTH-TYPE TRANSCRIPTIONAL REGULATOR"/>
    <property type="match status" value="1"/>
</dbReference>
<dbReference type="Gene3D" id="1.10.10.10">
    <property type="entry name" value="Winged helix-like DNA-binding domain superfamily/Winged helix DNA-binding domain"/>
    <property type="match status" value="1"/>
</dbReference>
<dbReference type="InterPro" id="IPR036390">
    <property type="entry name" value="WH_DNA-bd_sf"/>
</dbReference>
<dbReference type="Proteomes" id="UP001060336">
    <property type="component" value="Chromosome"/>
</dbReference>
<dbReference type="KEGG" id="naci:NUH88_21010"/>
<dbReference type="InterPro" id="IPR036388">
    <property type="entry name" value="WH-like_DNA-bd_sf"/>
</dbReference>
<accession>A0A9J7AR54</accession>
<comment type="similarity">
    <text evidence="1">Belongs to the LysR transcriptional regulatory family.</text>
</comment>
<evidence type="ECO:0000256" key="4">
    <source>
        <dbReference type="ARBA" id="ARBA00023163"/>
    </source>
</evidence>